<dbReference type="Gene3D" id="3.30.1330.60">
    <property type="entry name" value="OmpA-like domain"/>
    <property type="match status" value="1"/>
</dbReference>
<protein>
    <submittedName>
        <fullName evidence="7">OmpA family protein</fullName>
    </submittedName>
</protein>
<reference evidence="7 8" key="1">
    <citation type="submission" date="2023-05" db="EMBL/GenBank/DDBJ databases">
        <title>Novel species of genus Flectobacillus isolated from stream in China.</title>
        <authorList>
            <person name="Lu H."/>
        </authorList>
    </citation>
    <scope>NUCLEOTIDE SEQUENCE [LARGE SCALE GENOMIC DNA]</scope>
    <source>
        <strain evidence="7 8">KCTC 42575</strain>
    </source>
</reference>
<sequence>MKNTLLKTSLMGLFCLISTFIFSQGMKEPAKKYQVKIRVYDKETQEELTGAYLKLINLTKNKLADSTVVLDGYATFTLERGFDYDIVGQRTRYLTKRANFNAACYLQDPQKVFCIAGIEIENMSRMGGGTDLIEGAIGMKRIKLNDVFKVENIHYDFNKANIRPDAAKELDKLIQLLTDNAGISVELGSHTDSRAGADYNISLSQKRAEAAVDYIVNHGKIAKTRVAAKGYGESQLINKCADGVNCSEVEHAANRRTEIKITGYAVNGVPIDIK</sequence>
<feature type="signal peptide" evidence="5">
    <location>
        <begin position="1"/>
        <end position="23"/>
    </location>
</feature>
<name>A0ABT6YCK8_9BACT</name>
<dbReference type="EMBL" id="JASHIF010000019">
    <property type="protein sequence ID" value="MDI9861320.1"/>
    <property type="molecule type" value="Genomic_DNA"/>
</dbReference>
<dbReference type="InterPro" id="IPR006664">
    <property type="entry name" value="OMP_bac"/>
</dbReference>
<gene>
    <name evidence="7" type="ORF">QM524_19025</name>
</gene>
<dbReference type="PROSITE" id="PS51123">
    <property type="entry name" value="OMPA_2"/>
    <property type="match status" value="1"/>
</dbReference>
<dbReference type="Proteomes" id="UP001236507">
    <property type="component" value="Unassembled WGS sequence"/>
</dbReference>
<evidence type="ECO:0000256" key="1">
    <source>
        <dbReference type="ARBA" id="ARBA00004442"/>
    </source>
</evidence>
<evidence type="ECO:0000313" key="8">
    <source>
        <dbReference type="Proteomes" id="UP001236507"/>
    </source>
</evidence>
<dbReference type="PANTHER" id="PTHR30329:SF21">
    <property type="entry name" value="LIPOPROTEIN YIAD-RELATED"/>
    <property type="match status" value="1"/>
</dbReference>
<dbReference type="InterPro" id="IPR036737">
    <property type="entry name" value="OmpA-like_sf"/>
</dbReference>
<dbReference type="InterPro" id="IPR006665">
    <property type="entry name" value="OmpA-like"/>
</dbReference>
<keyword evidence="3" id="KW-0998">Cell outer membrane</keyword>
<dbReference type="RefSeq" id="WP_283345771.1">
    <property type="nucleotide sequence ID" value="NZ_JASHIF010000019.1"/>
</dbReference>
<organism evidence="7 8">
    <name type="scientific">Flectobacillus roseus</name>
    <dbReference type="NCBI Taxonomy" id="502259"/>
    <lineage>
        <taxon>Bacteria</taxon>
        <taxon>Pseudomonadati</taxon>
        <taxon>Bacteroidota</taxon>
        <taxon>Cytophagia</taxon>
        <taxon>Cytophagales</taxon>
        <taxon>Flectobacillaceae</taxon>
        <taxon>Flectobacillus</taxon>
    </lineage>
</organism>
<accession>A0ABT6YCK8</accession>
<dbReference type="PRINTS" id="PR01021">
    <property type="entry name" value="OMPADOMAIN"/>
</dbReference>
<feature type="chain" id="PRO_5046863064" evidence="5">
    <location>
        <begin position="24"/>
        <end position="274"/>
    </location>
</feature>
<evidence type="ECO:0000313" key="7">
    <source>
        <dbReference type="EMBL" id="MDI9861320.1"/>
    </source>
</evidence>
<dbReference type="Pfam" id="PF00691">
    <property type="entry name" value="OmpA"/>
    <property type="match status" value="1"/>
</dbReference>
<dbReference type="CDD" id="cd07185">
    <property type="entry name" value="OmpA_C-like"/>
    <property type="match status" value="1"/>
</dbReference>
<keyword evidence="8" id="KW-1185">Reference proteome</keyword>
<comment type="caution">
    <text evidence="7">The sequence shown here is derived from an EMBL/GenBank/DDBJ whole genome shotgun (WGS) entry which is preliminary data.</text>
</comment>
<evidence type="ECO:0000256" key="3">
    <source>
        <dbReference type="ARBA" id="ARBA00023237"/>
    </source>
</evidence>
<proteinExistence type="predicted"/>
<evidence type="ECO:0000256" key="2">
    <source>
        <dbReference type="ARBA" id="ARBA00023136"/>
    </source>
</evidence>
<evidence type="ECO:0000259" key="6">
    <source>
        <dbReference type="PROSITE" id="PS51123"/>
    </source>
</evidence>
<evidence type="ECO:0000256" key="5">
    <source>
        <dbReference type="SAM" id="SignalP"/>
    </source>
</evidence>
<dbReference type="SUPFAM" id="SSF103088">
    <property type="entry name" value="OmpA-like"/>
    <property type="match status" value="1"/>
</dbReference>
<keyword evidence="2 4" id="KW-0472">Membrane</keyword>
<comment type="subcellular location">
    <subcellularLocation>
        <location evidence="1">Cell outer membrane</location>
    </subcellularLocation>
</comment>
<keyword evidence="5" id="KW-0732">Signal</keyword>
<dbReference type="InterPro" id="IPR050330">
    <property type="entry name" value="Bact_OuterMem_StrucFunc"/>
</dbReference>
<dbReference type="PANTHER" id="PTHR30329">
    <property type="entry name" value="STATOR ELEMENT OF FLAGELLAR MOTOR COMPLEX"/>
    <property type="match status" value="1"/>
</dbReference>
<evidence type="ECO:0000256" key="4">
    <source>
        <dbReference type="PROSITE-ProRule" id="PRU00473"/>
    </source>
</evidence>
<feature type="domain" description="OmpA-like" evidence="6">
    <location>
        <begin position="142"/>
        <end position="265"/>
    </location>
</feature>